<dbReference type="Proteomes" id="UP000233200">
    <property type="component" value="Unplaced"/>
</dbReference>
<protein>
    <submittedName>
        <fullName evidence="1">Uncharacterized protein</fullName>
    </submittedName>
</protein>
<keyword evidence="2" id="KW-1185">Reference proteome</keyword>
<reference evidence="1" key="2">
    <citation type="submission" date="2025-09" db="UniProtKB">
        <authorList>
            <consortium name="Ensembl"/>
        </authorList>
    </citation>
    <scope>IDENTIFICATION</scope>
</reference>
<dbReference type="GeneTree" id="ENSGT00910000147146"/>
<name>A0A2K6RPL5_RHIRO</name>
<evidence type="ECO:0000313" key="2">
    <source>
        <dbReference type="Proteomes" id="UP000233200"/>
    </source>
</evidence>
<dbReference type="Ensembl" id="ENSRROT00000067485.1">
    <property type="protein sequence ID" value="ENSRROP00000042974.1"/>
    <property type="gene ID" value="ENSRROG00000044578.1"/>
</dbReference>
<evidence type="ECO:0000313" key="1">
    <source>
        <dbReference type="Ensembl" id="ENSRROP00000042974.1"/>
    </source>
</evidence>
<dbReference type="OMA" id="TWVEHGP"/>
<accession>A0A2K6RPL5</accession>
<dbReference type="AlphaFoldDB" id="A0A2K6RPL5"/>
<proteinExistence type="predicted"/>
<reference evidence="1" key="1">
    <citation type="submission" date="2025-08" db="UniProtKB">
        <authorList>
            <consortium name="Ensembl"/>
        </authorList>
    </citation>
    <scope>IDENTIFICATION</scope>
</reference>
<organism evidence="1 2">
    <name type="scientific">Rhinopithecus roxellana</name>
    <name type="common">Golden snub-nosed monkey</name>
    <name type="synonym">Pygathrix roxellana</name>
    <dbReference type="NCBI Taxonomy" id="61622"/>
    <lineage>
        <taxon>Eukaryota</taxon>
        <taxon>Metazoa</taxon>
        <taxon>Chordata</taxon>
        <taxon>Craniata</taxon>
        <taxon>Vertebrata</taxon>
        <taxon>Euteleostomi</taxon>
        <taxon>Mammalia</taxon>
        <taxon>Eutheria</taxon>
        <taxon>Euarchontoglires</taxon>
        <taxon>Primates</taxon>
        <taxon>Haplorrhini</taxon>
        <taxon>Catarrhini</taxon>
        <taxon>Cercopithecidae</taxon>
        <taxon>Colobinae</taxon>
        <taxon>Rhinopithecus</taxon>
    </lineage>
</organism>
<sequence length="125" mass="13802">MRDMERGENNRVRQSLNTWVEHGPFSGDPDLPRSVRAELLTSVAGPARGMTLGLREGSGAQCLPPGTFLPFSWSFSAPELAHLSNSRALWIPFPGAFQIQQKQIFFFLESRPKGGMRSRGGKASK</sequence>